<dbReference type="EMBL" id="KN832998">
    <property type="protein sequence ID" value="KIM81603.1"/>
    <property type="molecule type" value="Genomic_DNA"/>
</dbReference>
<name>A0A0C3B5W7_PILCF</name>
<dbReference type="AlphaFoldDB" id="A0A0C3B5W7"/>
<organism evidence="1 2">
    <name type="scientific">Piloderma croceum (strain F 1598)</name>
    <dbReference type="NCBI Taxonomy" id="765440"/>
    <lineage>
        <taxon>Eukaryota</taxon>
        <taxon>Fungi</taxon>
        <taxon>Dikarya</taxon>
        <taxon>Basidiomycota</taxon>
        <taxon>Agaricomycotina</taxon>
        <taxon>Agaricomycetes</taxon>
        <taxon>Agaricomycetidae</taxon>
        <taxon>Atheliales</taxon>
        <taxon>Atheliaceae</taxon>
        <taxon>Piloderma</taxon>
    </lineage>
</organism>
<protein>
    <submittedName>
        <fullName evidence="1">Uncharacterized protein</fullName>
    </submittedName>
</protein>
<keyword evidence="2" id="KW-1185">Reference proteome</keyword>
<accession>A0A0C3B5W7</accession>
<dbReference type="Proteomes" id="UP000054166">
    <property type="component" value="Unassembled WGS sequence"/>
</dbReference>
<evidence type="ECO:0000313" key="1">
    <source>
        <dbReference type="EMBL" id="KIM81603.1"/>
    </source>
</evidence>
<reference evidence="2" key="2">
    <citation type="submission" date="2015-01" db="EMBL/GenBank/DDBJ databases">
        <title>Evolutionary Origins and Diversification of the Mycorrhizal Mutualists.</title>
        <authorList>
            <consortium name="DOE Joint Genome Institute"/>
            <consortium name="Mycorrhizal Genomics Consortium"/>
            <person name="Kohler A."/>
            <person name="Kuo A."/>
            <person name="Nagy L.G."/>
            <person name="Floudas D."/>
            <person name="Copeland A."/>
            <person name="Barry K.W."/>
            <person name="Cichocki N."/>
            <person name="Veneault-Fourrey C."/>
            <person name="LaButti K."/>
            <person name="Lindquist E.A."/>
            <person name="Lipzen A."/>
            <person name="Lundell T."/>
            <person name="Morin E."/>
            <person name="Murat C."/>
            <person name="Riley R."/>
            <person name="Ohm R."/>
            <person name="Sun H."/>
            <person name="Tunlid A."/>
            <person name="Henrissat B."/>
            <person name="Grigoriev I.V."/>
            <person name="Hibbett D.S."/>
            <person name="Martin F."/>
        </authorList>
    </citation>
    <scope>NUCLEOTIDE SEQUENCE [LARGE SCALE GENOMIC DNA]</scope>
    <source>
        <strain evidence="2">F 1598</strain>
    </source>
</reference>
<reference evidence="1 2" key="1">
    <citation type="submission" date="2014-04" db="EMBL/GenBank/DDBJ databases">
        <authorList>
            <consortium name="DOE Joint Genome Institute"/>
            <person name="Kuo A."/>
            <person name="Tarkka M."/>
            <person name="Buscot F."/>
            <person name="Kohler A."/>
            <person name="Nagy L.G."/>
            <person name="Floudas D."/>
            <person name="Copeland A."/>
            <person name="Barry K.W."/>
            <person name="Cichocki N."/>
            <person name="Veneault-Fourrey C."/>
            <person name="LaButti K."/>
            <person name="Lindquist E.A."/>
            <person name="Lipzen A."/>
            <person name="Lundell T."/>
            <person name="Morin E."/>
            <person name="Murat C."/>
            <person name="Sun H."/>
            <person name="Tunlid A."/>
            <person name="Henrissat B."/>
            <person name="Grigoriev I.V."/>
            <person name="Hibbett D.S."/>
            <person name="Martin F."/>
            <person name="Nordberg H.P."/>
            <person name="Cantor M.N."/>
            <person name="Hua S.X."/>
        </authorList>
    </citation>
    <scope>NUCLEOTIDE SEQUENCE [LARGE SCALE GENOMIC DNA]</scope>
    <source>
        <strain evidence="1 2">F 1598</strain>
    </source>
</reference>
<proteinExistence type="predicted"/>
<dbReference type="HOGENOM" id="CLU_2705713_0_0_1"/>
<evidence type="ECO:0000313" key="2">
    <source>
        <dbReference type="Proteomes" id="UP000054166"/>
    </source>
</evidence>
<sequence>MANRAKGVRTGNAIKPTVEGSLDVVELDIYCHIEQSGYQHTLKNLDTSLSVFWRSIGIARKCSSTGKQGHIDV</sequence>
<gene>
    <name evidence="1" type="ORF">PILCRDRAFT_8644</name>
</gene>
<dbReference type="InParanoid" id="A0A0C3B5W7"/>